<proteinExistence type="predicted"/>
<accession>A0AAD7HSW2</accession>
<dbReference type="AlphaFoldDB" id="A0AAD7HSW2"/>
<protein>
    <submittedName>
        <fullName evidence="1">Uncharacterized protein</fullName>
    </submittedName>
</protein>
<sequence>MDLSTHPIFEVWARAVPPGLPEPRLINGGQYAGFEFHEYSSPYIDLAAAPAIPLTEWWREERRIKERFKSVYPDSHPDRLNLSPAFLCASRYLIASLACAHGVFVLRSALHLEAEKVTRELEKAAAAAAAVEVSLQTAMTPLLATEYLSAWLDVPGYQIYRLGTSELWSADYSPEERIAEGWGQWGDAGSYTGWDNTSGWGTGTGWANTSGGGGDTTAWGWGPDNTWRIWDVPFTRRVVVPIVA</sequence>
<comment type="caution">
    <text evidence="1">The sequence shown here is derived from an EMBL/GenBank/DDBJ whole genome shotgun (WGS) entry which is preliminary data.</text>
</comment>
<organism evidence="1 2">
    <name type="scientific">Mycena metata</name>
    <dbReference type="NCBI Taxonomy" id="1033252"/>
    <lineage>
        <taxon>Eukaryota</taxon>
        <taxon>Fungi</taxon>
        <taxon>Dikarya</taxon>
        <taxon>Basidiomycota</taxon>
        <taxon>Agaricomycotina</taxon>
        <taxon>Agaricomycetes</taxon>
        <taxon>Agaricomycetidae</taxon>
        <taxon>Agaricales</taxon>
        <taxon>Marasmiineae</taxon>
        <taxon>Mycenaceae</taxon>
        <taxon>Mycena</taxon>
    </lineage>
</organism>
<dbReference type="EMBL" id="JARKIB010000185">
    <property type="protein sequence ID" value="KAJ7726636.1"/>
    <property type="molecule type" value="Genomic_DNA"/>
</dbReference>
<dbReference type="Proteomes" id="UP001215598">
    <property type="component" value="Unassembled WGS sequence"/>
</dbReference>
<evidence type="ECO:0000313" key="1">
    <source>
        <dbReference type="EMBL" id="KAJ7726636.1"/>
    </source>
</evidence>
<keyword evidence="2" id="KW-1185">Reference proteome</keyword>
<gene>
    <name evidence="1" type="ORF">B0H16DRAFT_1735565</name>
</gene>
<name>A0AAD7HSW2_9AGAR</name>
<reference evidence="1" key="1">
    <citation type="submission" date="2023-03" db="EMBL/GenBank/DDBJ databases">
        <title>Massive genome expansion in bonnet fungi (Mycena s.s.) driven by repeated elements and novel gene families across ecological guilds.</title>
        <authorList>
            <consortium name="Lawrence Berkeley National Laboratory"/>
            <person name="Harder C.B."/>
            <person name="Miyauchi S."/>
            <person name="Viragh M."/>
            <person name="Kuo A."/>
            <person name="Thoen E."/>
            <person name="Andreopoulos B."/>
            <person name="Lu D."/>
            <person name="Skrede I."/>
            <person name="Drula E."/>
            <person name="Henrissat B."/>
            <person name="Morin E."/>
            <person name="Kohler A."/>
            <person name="Barry K."/>
            <person name="LaButti K."/>
            <person name="Morin E."/>
            <person name="Salamov A."/>
            <person name="Lipzen A."/>
            <person name="Mereny Z."/>
            <person name="Hegedus B."/>
            <person name="Baldrian P."/>
            <person name="Stursova M."/>
            <person name="Weitz H."/>
            <person name="Taylor A."/>
            <person name="Grigoriev I.V."/>
            <person name="Nagy L.G."/>
            <person name="Martin F."/>
            <person name="Kauserud H."/>
        </authorList>
    </citation>
    <scope>NUCLEOTIDE SEQUENCE</scope>
    <source>
        <strain evidence="1">CBHHK182m</strain>
    </source>
</reference>
<evidence type="ECO:0000313" key="2">
    <source>
        <dbReference type="Proteomes" id="UP001215598"/>
    </source>
</evidence>